<dbReference type="RefSeq" id="WP_070904439.1">
    <property type="nucleotide sequence ID" value="NZ_CP016378.1"/>
</dbReference>
<evidence type="ECO:0000313" key="2">
    <source>
        <dbReference type="EMBL" id="OOH94105.1"/>
    </source>
</evidence>
<sequence length="63" mass="7373">MQHKEEEEKNLNKKEYQPPVIKISFIEMEYGIAAGSAITTPSNDNGQVKEEWETEDDSRPFEW</sequence>
<evidence type="ECO:0000313" key="3">
    <source>
        <dbReference type="Proteomes" id="UP000188947"/>
    </source>
</evidence>
<name>A0A1T3FGZ0_ELIME</name>
<dbReference type="Proteomes" id="UP000188947">
    <property type="component" value="Unassembled WGS sequence"/>
</dbReference>
<reference evidence="2 3" key="1">
    <citation type="submission" date="2016-11" db="EMBL/GenBank/DDBJ databases">
        <title>Genome sequence and comparative genomic analysis of clinical strain Elizabethkingia meningoseptica 61421 PRCM.</title>
        <authorList>
            <person name="Wang M."/>
            <person name="Hu S."/>
            <person name="Cao L."/>
            <person name="Jiang T."/>
            <person name="Zhou Y."/>
            <person name="Ming D."/>
        </authorList>
    </citation>
    <scope>NUCLEOTIDE SEQUENCE [LARGE SCALE GENOMIC DNA]</scope>
    <source>
        <strain evidence="2 3">61421 PRCM</strain>
    </source>
</reference>
<dbReference type="OrthoDB" id="1450168at2"/>
<feature type="region of interest" description="Disordered" evidence="1">
    <location>
        <begin position="36"/>
        <end position="63"/>
    </location>
</feature>
<organism evidence="2 3">
    <name type="scientific">Elizabethkingia meningoseptica</name>
    <name type="common">Chryseobacterium meningosepticum</name>
    <dbReference type="NCBI Taxonomy" id="238"/>
    <lineage>
        <taxon>Bacteria</taxon>
        <taxon>Pseudomonadati</taxon>
        <taxon>Bacteroidota</taxon>
        <taxon>Flavobacteriia</taxon>
        <taxon>Flavobacteriales</taxon>
        <taxon>Weeksellaceae</taxon>
        <taxon>Elizabethkingia</taxon>
    </lineage>
</organism>
<accession>A0A1T3FGZ0</accession>
<feature type="compositionally biased region" description="Basic and acidic residues" evidence="1">
    <location>
        <begin position="47"/>
        <end position="63"/>
    </location>
</feature>
<feature type="compositionally biased region" description="Polar residues" evidence="1">
    <location>
        <begin position="37"/>
        <end position="46"/>
    </location>
</feature>
<dbReference type="AlphaFoldDB" id="A0A1T3FGZ0"/>
<evidence type="ECO:0000256" key="1">
    <source>
        <dbReference type="SAM" id="MobiDB-lite"/>
    </source>
</evidence>
<protein>
    <submittedName>
        <fullName evidence="2">Uncharacterized protein</fullName>
    </submittedName>
</protein>
<dbReference type="EMBL" id="MPOG01000014">
    <property type="protein sequence ID" value="OOH94105.1"/>
    <property type="molecule type" value="Genomic_DNA"/>
</dbReference>
<gene>
    <name evidence="2" type="ORF">BMF97_12100</name>
</gene>
<comment type="caution">
    <text evidence="2">The sequence shown here is derived from an EMBL/GenBank/DDBJ whole genome shotgun (WGS) entry which is preliminary data.</text>
</comment>
<proteinExistence type="predicted"/>
<keyword evidence="3" id="KW-1185">Reference proteome</keyword>